<gene>
    <name evidence="2" type="ORF">S01H4_00082</name>
</gene>
<proteinExistence type="predicted"/>
<dbReference type="Pfam" id="PF07796">
    <property type="entry name" value="DUF1638"/>
    <property type="match status" value="1"/>
</dbReference>
<reference evidence="2" key="1">
    <citation type="journal article" date="2014" name="Front. Microbiol.">
        <title>High frequency of phylogenetically diverse reductive dehalogenase-homologous genes in deep subseafloor sedimentary metagenomes.</title>
        <authorList>
            <person name="Kawai M."/>
            <person name="Futagami T."/>
            <person name="Toyoda A."/>
            <person name="Takaki Y."/>
            <person name="Nishi S."/>
            <person name="Hori S."/>
            <person name="Arai W."/>
            <person name="Tsubouchi T."/>
            <person name="Morono Y."/>
            <person name="Uchiyama I."/>
            <person name="Ito T."/>
            <person name="Fujiyama A."/>
            <person name="Inagaki F."/>
            <person name="Takami H."/>
        </authorList>
    </citation>
    <scope>NUCLEOTIDE SEQUENCE</scope>
    <source>
        <strain evidence="2">Expedition CK06-06</strain>
    </source>
</reference>
<evidence type="ECO:0000259" key="1">
    <source>
        <dbReference type="Pfam" id="PF07796"/>
    </source>
</evidence>
<name>X0YXD8_9ZZZZ</name>
<organism evidence="2">
    <name type="scientific">marine sediment metagenome</name>
    <dbReference type="NCBI Taxonomy" id="412755"/>
    <lineage>
        <taxon>unclassified sequences</taxon>
        <taxon>metagenomes</taxon>
        <taxon>ecological metagenomes</taxon>
    </lineage>
</organism>
<dbReference type="AlphaFoldDB" id="X0YXD8"/>
<comment type="caution">
    <text evidence="2">The sequence shown here is derived from an EMBL/GenBank/DDBJ whole genome shotgun (WGS) entry which is preliminary data.</text>
</comment>
<feature type="domain" description="DUF1638" evidence="1">
    <location>
        <begin position="39"/>
        <end position="208"/>
    </location>
</feature>
<dbReference type="InterPro" id="IPR012437">
    <property type="entry name" value="DUF1638"/>
</dbReference>
<accession>X0YXD8</accession>
<sequence length="213" mass="24948">MKKQSFKDYVIVSCGTLAPEINYLKNSKFLDVNKILYTKPGRHEVPRELESQLINKLNIAKKYSENIIVVYGGKYCYINIKEPYKTIDKIIKEQGKNISRINASHCMDMLASKKERENIANTVANGEKVWWLTPGWVLYRNYVFQDWDKAMANENFPRHTGGAILLDGIGFWEKYIEDHPEKILEFSDWMGIPIKPYKISLNRLKELLLEKIR</sequence>
<dbReference type="EMBL" id="BART01000008">
    <property type="protein sequence ID" value="GAG60930.1"/>
    <property type="molecule type" value="Genomic_DNA"/>
</dbReference>
<protein>
    <recommendedName>
        <fullName evidence="1">DUF1638 domain-containing protein</fullName>
    </recommendedName>
</protein>
<evidence type="ECO:0000313" key="2">
    <source>
        <dbReference type="EMBL" id="GAG60930.1"/>
    </source>
</evidence>